<gene>
    <name evidence="1" type="ORF">ACFQ1S_04535</name>
</gene>
<evidence type="ECO:0000313" key="1">
    <source>
        <dbReference type="EMBL" id="MFD1044914.1"/>
    </source>
</evidence>
<sequence>MAARQQWFAEMRAGIPGASRLPVGWTTALTRAGLVDVTSFSYLVDLPAPVSDEVRAFVVGWFDHVASASAERLDEADRQAVARLLDSDDDAYVGRRDDLFYLASDTVNVGRRP</sequence>
<protein>
    <submittedName>
        <fullName evidence="1">Uncharacterized protein</fullName>
    </submittedName>
</protein>
<accession>A0ABW3M5P0</accession>
<name>A0ABW3M5P0_9PSEU</name>
<dbReference type="Proteomes" id="UP001597045">
    <property type="component" value="Unassembled WGS sequence"/>
</dbReference>
<evidence type="ECO:0000313" key="2">
    <source>
        <dbReference type="Proteomes" id="UP001597045"/>
    </source>
</evidence>
<proteinExistence type="predicted"/>
<keyword evidence="2" id="KW-1185">Reference proteome</keyword>
<reference evidence="2" key="1">
    <citation type="journal article" date="2019" name="Int. J. Syst. Evol. Microbiol.">
        <title>The Global Catalogue of Microorganisms (GCM) 10K type strain sequencing project: providing services to taxonomists for standard genome sequencing and annotation.</title>
        <authorList>
            <consortium name="The Broad Institute Genomics Platform"/>
            <consortium name="The Broad Institute Genome Sequencing Center for Infectious Disease"/>
            <person name="Wu L."/>
            <person name="Ma J."/>
        </authorList>
    </citation>
    <scope>NUCLEOTIDE SEQUENCE [LARGE SCALE GENOMIC DNA]</scope>
    <source>
        <strain evidence="2">JCM 31486</strain>
    </source>
</reference>
<dbReference type="EMBL" id="JBHTIS010000158">
    <property type="protein sequence ID" value="MFD1044914.1"/>
    <property type="molecule type" value="Genomic_DNA"/>
</dbReference>
<comment type="caution">
    <text evidence="1">The sequence shown here is derived from an EMBL/GenBank/DDBJ whole genome shotgun (WGS) entry which is preliminary data.</text>
</comment>
<organism evidence="1 2">
    <name type="scientific">Kibdelosporangium lantanae</name>
    <dbReference type="NCBI Taxonomy" id="1497396"/>
    <lineage>
        <taxon>Bacteria</taxon>
        <taxon>Bacillati</taxon>
        <taxon>Actinomycetota</taxon>
        <taxon>Actinomycetes</taxon>
        <taxon>Pseudonocardiales</taxon>
        <taxon>Pseudonocardiaceae</taxon>
        <taxon>Kibdelosporangium</taxon>
    </lineage>
</organism>